<dbReference type="KEGG" id="marb:CJ263_07265"/>
<dbReference type="EMBL" id="CP022957">
    <property type="protein sequence ID" value="ASV30036.1"/>
    <property type="molecule type" value="Genomic_DNA"/>
</dbReference>
<dbReference type="Proteomes" id="UP000215244">
    <property type="component" value="Chromosome"/>
</dbReference>
<dbReference type="SMART" id="SM00471">
    <property type="entry name" value="HDc"/>
    <property type="match status" value="1"/>
</dbReference>
<dbReference type="CDD" id="cd00077">
    <property type="entry name" value="HDc"/>
    <property type="match status" value="1"/>
</dbReference>
<dbReference type="PANTHER" id="PTHR33594">
    <property type="entry name" value="SUPERFAMILY HYDROLASE, PUTATIVE (AFU_ORTHOLOGUE AFUA_1G03035)-RELATED"/>
    <property type="match status" value="1"/>
</dbReference>
<evidence type="ECO:0000313" key="2">
    <source>
        <dbReference type="Proteomes" id="UP000215244"/>
    </source>
</evidence>
<dbReference type="Gene3D" id="1.10.472.50">
    <property type="entry name" value="HD-domain/PDEase-like"/>
    <property type="match status" value="1"/>
</dbReference>
<organism evidence="1 2">
    <name type="scientific">Maribacter cobaltidurans</name>
    <dbReference type="NCBI Taxonomy" id="1178778"/>
    <lineage>
        <taxon>Bacteria</taxon>
        <taxon>Pseudomonadati</taxon>
        <taxon>Bacteroidota</taxon>
        <taxon>Flavobacteriia</taxon>
        <taxon>Flavobacteriales</taxon>
        <taxon>Flavobacteriaceae</taxon>
        <taxon>Maribacter</taxon>
    </lineage>
</organism>
<sequence length="225" mass="25805">MSNTEIVEETITFVKETLQNAEGGHDWFHIKRVFQNSMLIAKDEKVDILVVSLAALLHDIADAKFYDGDETVGPQMAKDFLHSLKVKKKVVRHVVKIIEHISFKNSLGKPKKRPFKSKELEVVQDADRLDAIGAIGIARAFNYGGFKNREIYNPDIAPNLKLSKEAYKKSTAPTINHFYEKLLLLKDKMNTATGKKLAESRHQFMLDYLEQFYSEWNPLTVRPKQ</sequence>
<dbReference type="PROSITE" id="PS51831">
    <property type="entry name" value="HD"/>
    <property type="match status" value="1"/>
</dbReference>
<accession>A0A223V416</accession>
<proteinExistence type="predicted"/>
<dbReference type="PANTHER" id="PTHR33594:SF1">
    <property type="entry name" value="HD_PDEASE DOMAIN-CONTAINING PROTEIN"/>
    <property type="match status" value="1"/>
</dbReference>
<dbReference type="InterPro" id="IPR003607">
    <property type="entry name" value="HD/PDEase_dom"/>
</dbReference>
<dbReference type="SUPFAM" id="SSF109604">
    <property type="entry name" value="HD-domain/PDEase-like"/>
    <property type="match status" value="1"/>
</dbReference>
<dbReference type="RefSeq" id="WP_094996657.1">
    <property type="nucleotide sequence ID" value="NZ_BMJL01000006.1"/>
</dbReference>
<reference evidence="1 2" key="1">
    <citation type="submission" date="2017-08" db="EMBL/GenBank/DDBJ databases">
        <title>The complete genome sequence of Maribacter sp. B1, isolated from deep-sea sediment.</title>
        <authorList>
            <person name="Wu Y.-H."/>
            <person name="Cheng H."/>
            <person name="Xu X.-W."/>
        </authorList>
    </citation>
    <scope>NUCLEOTIDE SEQUENCE [LARGE SCALE GENOMIC DNA]</scope>
    <source>
        <strain evidence="1 2">B1</strain>
    </source>
</reference>
<dbReference type="GO" id="GO:0016787">
    <property type="term" value="F:hydrolase activity"/>
    <property type="evidence" value="ECO:0007669"/>
    <property type="project" value="UniProtKB-KW"/>
</dbReference>
<keyword evidence="1" id="KW-0378">Hydrolase</keyword>
<name>A0A223V416_9FLAO</name>
<dbReference type="AlphaFoldDB" id="A0A223V416"/>
<dbReference type="OrthoDB" id="9797344at2"/>
<gene>
    <name evidence="1" type="ORF">CJ263_07265</name>
</gene>
<dbReference type="Gene3D" id="1.20.58.1910">
    <property type="match status" value="1"/>
</dbReference>
<dbReference type="InterPro" id="IPR006674">
    <property type="entry name" value="HD_domain"/>
</dbReference>
<evidence type="ECO:0000313" key="1">
    <source>
        <dbReference type="EMBL" id="ASV30036.1"/>
    </source>
</evidence>
<keyword evidence="2" id="KW-1185">Reference proteome</keyword>
<dbReference type="Pfam" id="PF01966">
    <property type="entry name" value="HD"/>
    <property type="match status" value="1"/>
</dbReference>
<protein>
    <submittedName>
        <fullName evidence="1">Phosphohydrolase</fullName>
    </submittedName>
</protein>